<dbReference type="Gene3D" id="3.40.50.2300">
    <property type="match status" value="1"/>
</dbReference>
<reference evidence="3" key="1">
    <citation type="submission" date="2020-02" db="EMBL/GenBank/DDBJ databases">
        <authorList>
            <person name="Meier V. D."/>
        </authorList>
    </citation>
    <scope>NUCLEOTIDE SEQUENCE</scope>
    <source>
        <strain evidence="3">AVDCRST_MAG11</strain>
    </source>
</reference>
<sequence length="42" mass="4790">MSDARPPILVVDDNHDNTDIIRHYLESRDYPITVAHDGDEAL</sequence>
<evidence type="ECO:0000256" key="1">
    <source>
        <dbReference type="PROSITE-ProRule" id="PRU00169"/>
    </source>
</evidence>
<comment type="caution">
    <text evidence="1">Lacks conserved residue(s) required for the propagation of feature annotation.</text>
</comment>
<dbReference type="PROSITE" id="PS50110">
    <property type="entry name" value="RESPONSE_REGULATORY"/>
    <property type="match status" value="1"/>
</dbReference>
<feature type="domain" description="Response regulatory" evidence="2">
    <location>
        <begin position="7"/>
        <end position="42"/>
    </location>
</feature>
<accession>A0A6J4KJ67</accession>
<dbReference type="AlphaFoldDB" id="A0A6J4KJ67"/>
<dbReference type="EMBL" id="CADCTU010000273">
    <property type="protein sequence ID" value="CAA9306624.1"/>
    <property type="molecule type" value="Genomic_DNA"/>
</dbReference>
<dbReference type="InterPro" id="IPR001789">
    <property type="entry name" value="Sig_transdc_resp-reg_receiver"/>
</dbReference>
<name>A0A6J4KJ67_9BACT</name>
<proteinExistence type="predicted"/>
<gene>
    <name evidence="3" type="ORF">AVDCRST_MAG11-1205</name>
</gene>
<evidence type="ECO:0000259" key="2">
    <source>
        <dbReference type="PROSITE" id="PS50110"/>
    </source>
</evidence>
<organism evidence="3">
    <name type="scientific">uncultured Gemmatimonadaceae bacterium</name>
    <dbReference type="NCBI Taxonomy" id="246130"/>
    <lineage>
        <taxon>Bacteria</taxon>
        <taxon>Pseudomonadati</taxon>
        <taxon>Gemmatimonadota</taxon>
        <taxon>Gemmatimonadia</taxon>
        <taxon>Gemmatimonadales</taxon>
        <taxon>Gemmatimonadaceae</taxon>
        <taxon>environmental samples</taxon>
    </lineage>
</organism>
<dbReference type="InterPro" id="IPR011006">
    <property type="entry name" value="CheY-like_superfamily"/>
</dbReference>
<dbReference type="GO" id="GO:0000160">
    <property type="term" value="P:phosphorelay signal transduction system"/>
    <property type="evidence" value="ECO:0007669"/>
    <property type="project" value="InterPro"/>
</dbReference>
<feature type="non-terminal residue" evidence="3">
    <location>
        <position position="42"/>
    </location>
</feature>
<evidence type="ECO:0000313" key="3">
    <source>
        <dbReference type="EMBL" id="CAA9306624.1"/>
    </source>
</evidence>
<protein>
    <recommendedName>
        <fullName evidence="2">Response regulatory domain-containing protein</fullName>
    </recommendedName>
</protein>
<dbReference type="SUPFAM" id="SSF52172">
    <property type="entry name" value="CheY-like"/>
    <property type="match status" value="1"/>
</dbReference>